<dbReference type="Proteomes" id="UP001501196">
    <property type="component" value="Unassembled WGS sequence"/>
</dbReference>
<dbReference type="EMBL" id="BAAAPW010000002">
    <property type="protein sequence ID" value="GAA2031603.1"/>
    <property type="molecule type" value="Genomic_DNA"/>
</dbReference>
<feature type="compositionally biased region" description="Low complexity" evidence="1">
    <location>
        <begin position="306"/>
        <end position="320"/>
    </location>
</feature>
<feature type="region of interest" description="Disordered" evidence="1">
    <location>
        <begin position="292"/>
        <end position="320"/>
    </location>
</feature>
<evidence type="ECO:0000256" key="2">
    <source>
        <dbReference type="SAM" id="Phobius"/>
    </source>
</evidence>
<feature type="transmembrane region" description="Helical" evidence="2">
    <location>
        <begin position="229"/>
        <end position="248"/>
    </location>
</feature>
<evidence type="ECO:0000256" key="1">
    <source>
        <dbReference type="SAM" id="MobiDB-lite"/>
    </source>
</evidence>
<keyword evidence="2" id="KW-0812">Transmembrane</keyword>
<proteinExistence type="predicted"/>
<accession>A0ABN2U946</accession>
<protein>
    <submittedName>
        <fullName evidence="3">Uncharacterized protein</fullName>
    </submittedName>
</protein>
<feature type="compositionally biased region" description="Acidic residues" evidence="1">
    <location>
        <begin position="295"/>
        <end position="305"/>
    </location>
</feature>
<feature type="transmembrane region" description="Helical" evidence="2">
    <location>
        <begin position="109"/>
        <end position="130"/>
    </location>
</feature>
<organism evidence="3 4">
    <name type="scientific">Agromyces tropicus</name>
    <dbReference type="NCBI Taxonomy" id="555371"/>
    <lineage>
        <taxon>Bacteria</taxon>
        <taxon>Bacillati</taxon>
        <taxon>Actinomycetota</taxon>
        <taxon>Actinomycetes</taxon>
        <taxon>Micrococcales</taxon>
        <taxon>Microbacteriaceae</taxon>
        <taxon>Agromyces</taxon>
    </lineage>
</organism>
<dbReference type="RefSeq" id="WP_344370996.1">
    <property type="nucleotide sequence ID" value="NZ_BAAAPW010000002.1"/>
</dbReference>
<comment type="caution">
    <text evidence="3">The sequence shown here is derived from an EMBL/GenBank/DDBJ whole genome shotgun (WGS) entry which is preliminary data.</text>
</comment>
<feature type="transmembrane region" description="Helical" evidence="2">
    <location>
        <begin position="50"/>
        <end position="74"/>
    </location>
</feature>
<feature type="transmembrane region" description="Helical" evidence="2">
    <location>
        <begin position="197"/>
        <end position="217"/>
    </location>
</feature>
<gene>
    <name evidence="3" type="ORF">GCM10009819_14390</name>
</gene>
<sequence length="320" mass="32282">MTLMPRNGAFTGRRARAGASFLAVSVILAATSVSVDLALPGLVATEWRGVVAVASVVLEVVAVWAALPLGALLLLTAGEPPPWRRWLAVGLAVALPVTVWFTGTAHSAFLILLALAAAVGGYALIAFGISEHREDPRSRSRVVTAVAVLAAAEFGVIVLGTLHLLVWNPMAKVPHLALPQLYEALIDRQGVLDGGPVAWALGATLATVAGGIAAIGGARRGVVTPHDTVTGGLLLIHATTFFLWWAGFGLGLTIADAFAVSGGDASPVGSLLALVGAGCLAAAILMQLRTPTGAADDDPPGDDAEGAASGSDDAPAAVTP</sequence>
<name>A0ABN2U946_9MICO</name>
<reference evidence="3 4" key="1">
    <citation type="journal article" date="2019" name="Int. J. Syst. Evol. Microbiol.">
        <title>The Global Catalogue of Microorganisms (GCM) 10K type strain sequencing project: providing services to taxonomists for standard genome sequencing and annotation.</title>
        <authorList>
            <consortium name="The Broad Institute Genomics Platform"/>
            <consortium name="The Broad Institute Genome Sequencing Center for Infectious Disease"/>
            <person name="Wu L."/>
            <person name="Ma J."/>
        </authorList>
    </citation>
    <scope>NUCLEOTIDE SEQUENCE [LARGE SCALE GENOMIC DNA]</scope>
    <source>
        <strain evidence="3 4">JCM 15672</strain>
    </source>
</reference>
<evidence type="ECO:0000313" key="4">
    <source>
        <dbReference type="Proteomes" id="UP001501196"/>
    </source>
</evidence>
<feature type="transmembrane region" description="Helical" evidence="2">
    <location>
        <begin position="142"/>
        <end position="166"/>
    </location>
</feature>
<feature type="transmembrane region" description="Helical" evidence="2">
    <location>
        <begin position="268"/>
        <end position="286"/>
    </location>
</feature>
<feature type="transmembrane region" description="Helical" evidence="2">
    <location>
        <begin position="86"/>
        <end position="103"/>
    </location>
</feature>
<keyword evidence="4" id="KW-1185">Reference proteome</keyword>
<keyword evidence="2" id="KW-1133">Transmembrane helix</keyword>
<evidence type="ECO:0000313" key="3">
    <source>
        <dbReference type="EMBL" id="GAA2031603.1"/>
    </source>
</evidence>
<keyword evidence="2" id="KW-0472">Membrane</keyword>